<gene>
    <name evidence="2" type="ORF">CGZ90_13875</name>
</gene>
<dbReference type="Pfam" id="PF00395">
    <property type="entry name" value="SLH"/>
    <property type="match status" value="2"/>
</dbReference>
<dbReference type="PROSITE" id="PS51272">
    <property type="entry name" value="SLH"/>
    <property type="match status" value="2"/>
</dbReference>
<comment type="caution">
    <text evidence="2">The sequence shown here is derived from an EMBL/GenBank/DDBJ whole genome shotgun (WGS) entry which is preliminary data.</text>
</comment>
<name>A0A235F9P4_9BACL</name>
<dbReference type="RefSeq" id="WP_094253094.1">
    <property type="nucleotide sequence ID" value="NZ_JBHLXL010000001.1"/>
</dbReference>
<dbReference type="Proteomes" id="UP000215059">
    <property type="component" value="Unassembled WGS sequence"/>
</dbReference>
<feature type="domain" description="SLH" evidence="1">
    <location>
        <begin position="591"/>
        <end position="654"/>
    </location>
</feature>
<evidence type="ECO:0000313" key="3">
    <source>
        <dbReference type="Proteomes" id="UP000215059"/>
    </source>
</evidence>
<dbReference type="AlphaFoldDB" id="A0A235F9P4"/>
<evidence type="ECO:0000259" key="1">
    <source>
        <dbReference type="PROSITE" id="PS51272"/>
    </source>
</evidence>
<dbReference type="EMBL" id="NOII01000003">
    <property type="protein sequence ID" value="OYD57743.1"/>
    <property type="molecule type" value="Genomic_DNA"/>
</dbReference>
<feature type="domain" description="SLH" evidence="1">
    <location>
        <begin position="660"/>
        <end position="720"/>
    </location>
</feature>
<accession>A0A235F9P4</accession>
<reference evidence="2 3" key="1">
    <citation type="submission" date="2017-07" db="EMBL/GenBank/DDBJ databases">
        <title>Fictibacillus sp. nov. GDSW-R2A3 Genome sequencing and assembly.</title>
        <authorList>
            <person name="Mayilraj S."/>
        </authorList>
    </citation>
    <scope>NUCLEOTIDE SEQUENCE [LARGE SCALE GENOMIC DNA]</scope>
    <source>
        <strain evidence="2 3">GDSW-R2A3</strain>
    </source>
</reference>
<protein>
    <recommendedName>
        <fullName evidence="1">SLH domain-containing protein</fullName>
    </recommendedName>
</protein>
<proteinExistence type="predicted"/>
<dbReference type="InterPro" id="IPR001119">
    <property type="entry name" value="SLH_dom"/>
</dbReference>
<organism evidence="2 3">
    <name type="scientific">Fictibacillus aquaticus</name>
    <dbReference type="NCBI Taxonomy" id="2021314"/>
    <lineage>
        <taxon>Bacteria</taxon>
        <taxon>Bacillati</taxon>
        <taxon>Bacillota</taxon>
        <taxon>Bacilli</taxon>
        <taxon>Bacillales</taxon>
        <taxon>Fictibacillaceae</taxon>
        <taxon>Fictibacillus</taxon>
    </lineage>
</organism>
<dbReference type="OrthoDB" id="663332at2"/>
<keyword evidence="3" id="KW-1185">Reference proteome</keyword>
<sequence length="720" mass="78482">MGISKFNRKLIHTTIVLSLAGVPAVSGITLNAPAVYAETQTTSVDALINEMAVYYSFLNDTEKAELKAVQANIANLTAQDIETILTPAVMAKVDSKAGAGTAANAAKDAVAIFASTTSAQFKKAVIAYRAKYSKAFDQVFGEEVTVDYMIEFLAEYRSQLKDIVLKDATAAKTKTLEEVSVQALNNTLAVDRFKTLDGKLTSGLGIGITELFNKKKQLEAKVDPEMNVQKVLISGVVRAKEAKIYGSGTAELNAEAPSYMFKLMLDGKEEELTEFVKWTTDNSEIANMVGTKLNVKKPGNVNVQAKMFGIVVLEKYVTITAPVVDTDTVVVPIQPPVIEPIPGGGSNINITLDTEGIQEALTNDPNAEILTISYEPTDNAKDALLVDLSPEVLALVEDKTIKVDFGQVSYSIPVNELGLDKLGEGVTISINIAPGKDADKIIEKNKFKQLTKIYDFSLVATDKDGKTTEIKNFNSYVEREIEGDAGFKINNTAAVRLNADGTFSPIPALLHGDEATLKSRTNSLYTMVYNNKSFTDLKTLTAPHAAEVRKLANKLILMGNNGKFMPQTGTTRSDLVVFIVRGLGLDTSKKYDGRFVDVKGQPHFAEEMMAAIDAGIVYGTADKKFNPKKFVTRQEAAAMIARAMAFTTYDASKLDKKKTLKIYKDRGHIGNWAKKDVELLLQSGIMLGDRKGNFNPAAVNTRAQMASMMHRFMKFVDLMN</sequence>
<evidence type="ECO:0000313" key="2">
    <source>
        <dbReference type="EMBL" id="OYD57743.1"/>
    </source>
</evidence>